<dbReference type="PRINTS" id="PR00721">
    <property type="entry name" value="STOMATIN"/>
</dbReference>
<feature type="transmembrane region" description="Helical" evidence="4">
    <location>
        <begin position="12"/>
        <end position="32"/>
    </location>
</feature>
<evidence type="ECO:0000313" key="7">
    <source>
        <dbReference type="Proteomes" id="UP000809243"/>
    </source>
</evidence>
<dbReference type="PANTHER" id="PTHR10264:SF19">
    <property type="entry name" value="AT06885P-RELATED"/>
    <property type="match status" value="1"/>
</dbReference>
<comment type="subcellular location">
    <subcellularLocation>
        <location evidence="1">Membrane</location>
        <topology evidence="1">Single-pass membrane protein</topology>
    </subcellularLocation>
</comment>
<dbReference type="Gene3D" id="3.30.479.30">
    <property type="entry name" value="Band 7 domain"/>
    <property type="match status" value="1"/>
</dbReference>
<dbReference type="InterPro" id="IPR036013">
    <property type="entry name" value="Band_7/SPFH_dom_sf"/>
</dbReference>
<dbReference type="InterPro" id="IPR043202">
    <property type="entry name" value="Band-7_stomatin-like"/>
</dbReference>
<evidence type="ECO:0000256" key="3">
    <source>
        <dbReference type="SAM" id="Coils"/>
    </source>
</evidence>
<dbReference type="FunFam" id="3.30.479.30:FF:000004">
    <property type="entry name" value="Putative membrane protease family, stomatin"/>
    <property type="match status" value="1"/>
</dbReference>
<evidence type="ECO:0000256" key="4">
    <source>
        <dbReference type="SAM" id="Phobius"/>
    </source>
</evidence>
<dbReference type="SUPFAM" id="SSF117892">
    <property type="entry name" value="Band 7/SPFH domain"/>
    <property type="match status" value="1"/>
</dbReference>
<feature type="coiled-coil region" evidence="3">
    <location>
        <begin position="209"/>
        <end position="249"/>
    </location>
</feature>
<dbReference type="EMBL" id="JAFGDB010000052">
    <property type="protein sequence ID" value="MBN2067455.1"/>
    <property type="molecule type" value="Genomic_DNA"/>
</dbReference>
<feature type="domain" description="Band 7" evidence="5">
    <location>
        <begin position="55"/>
        <end position="216"/>
    </location>
</feature>
<feature type="transmembrane region" description="Helical" evidence="4">
    <location>
        <begin position="38"/>
        <end position="60"/>
    </location>
</feature>
<name>A0A938YX56_9ARCH</name>
<protein>
    <recommendedName>
        <fullName evidence="5">Band 7 domain-containing protein</fullName>
    </recommendedName>
</protein>
<organism evidence="6 7">
    <name type="scientific">Candidatus Iainarchaeum sp</name>
    <dbReference type="NCBI Taxonomy" id="3101447"/>
    <lineage>
        <taxon>Archaea</taxon>
        <taxon>Candidatus Iainarchaeota</taxon>
        <taxon>Candidatus Iainarchaeia</taxon>
        <taxon>Candidatus Iainarchaeales</taxon>
        <taxon>Candidatus Iainarchaeaceae</taxon>
        <taxon>Candidatus Iainarchaeum</taxon>
    </lineage>
</organism>
<dbReference type="SMART" id="SM00244">
    <property type="entry name" value="PHB"/>
    <property type="match status" value="1"/>
</dbReference>
<evidence type="ECO:0000259" key="5">
    <source>
        <dbReference type="SMART" id="SM00244"/>
    </source>
</evidence>
<proteinExistence type="inferred from homology"/>
<dbReference type="Proteomes" id="UP000809243">
    <property type="component" value="Unassembled WGS sequence"/>
</dbReference>
<comment type="similarity">
    <text evidence="2">Belongs to the band 7/mec-2 family.</text>
</comment>
<gene>
    <name evidence="6" type="ORF">JW744_03235</name>
</gene>
<dbReference type="AlphaFoldDB" id="A0A938YX56"/>
<comment type="caution">
    <text evidence="6">The sequence shown here is derived from an EMBL/GenBank/DDBJ whole genome shotgun (WGS) entry which is preliminary data.</text>
</comment>
<feature type="non-terminal residue" evidence="6">
    <location>
        <position position="1"/>
    </location>
</feature>
<accession>A0A938YX56</accession>
<evidence type="ECO:0000256" key="1">
    <source>
        <dbReference type="ARBA" id="ARBA00004167"/>
    </source>
</evidence>
<keyword evidence="3" id="KW-0175">Coiled coil</keyword>
<evidence type="ECO:0000313" key="6">
    <source>
        <dbReference type="EMBL" id="MBN2067455.1"/>
    </source>
</evidence>
<dbReference type="PANTHER" id="PTHR10264">
    <property type="entry name" value="BAND 7 PROTEIN-RELATED"/>
    <property type="match status" value="1"/>
</dbReference>
<dbReference type="Pfam" id="PF01145">
    <property type="entry name" value="Band_7"/>
    <property type="match status" value="1"/>
</dbReference>
<dbReference type="GO" id="GO:0005886">
    <property type="term" value="C:plasma membrane"/>
    <property type="evidence" value="ECO:0007669"/>
    <property type="project" value="InterPro"/>
</dbReference>
<keyword evidence="4" id="KW-0812">Transmembrane</keyword>
<keyword evidence="4" id="KW-0472">Membrane</keyword>
<dbReference type="InterPro" id="IPR001972">
    <property type="entry name" value="Stomatin_HflK_fam"/>
</dbReference>
<reference evidence="6" key="1">
    <citation type="submission" date="2021-01" db="EMBL/GenBank/DDBJ databases">
        <title>Active Sulfur Cycling in an Early Earth Analoge.</title>
        <authorList>
            <person name="Hahn C.R."/>
            <person name="Youssef N.H."/>
            <person name="Elshahed M."/>
        </authorList>
    </citation>
    <scope>NUCLEOTIDE SEQUENCE</scope>
    <source>
        <strain evidence="6">Zod_Metabat.1151</strain>
    </source>
</reference>
<dbReference type="InterPro" id="IPR001107">
    <property type="entry name" value="Band_7"/>
</dbReference>
<sequence>LKVQNKTMKQVFFLLLIFLIMAVVFVLISNMGTVLANALWVFLIALFVLVIWKFDFLVLLKDYERAVIMRFGKVNRVGGPGWCIMIPGIEDKTVVDLRTQTVDVPKQDVITSGNIELRVDAVIYLRVRKDRQSVVNSVIEVEDYKDAIKLYIISTLRDIIGSMPLSGVIANTEVIETRLQKEAEKISQDWGVEVVSVDLKDVDIPKTVLDAMHEEKAAEQQKLARMESAKAHMAEIEAVKQAAEQLSDRALAYYYVRALEKIGEGKSTKFIFPMELTKLADAVTGSISRKPGPELERMFEKYAPAITNVLSPKEKETIKKKAKKRK</sequence>
<dbReference type="GO" id="GO:0098552">
    <property type="term" value="C:side of membrane"/>
    <property type="evidence" value="ECO:0007669"/>
    <property type="project" value="UniProtKB-ARBA"/>
</dbReference>
<keyword evidence="4" id="KW-1133">Transmembrane helix</keyword>
<evidence type="ECO:0000256" key="2">
    <source>
        <dbReference type="ARBA" id="ARBA00008164"/>
    </source>
</evidence>